<organism evidence="1 2">
    <name type="scientific">Haliangium ochraceum (strain DSM 14365 / JCM 11303 / SMP-2)</name>
    <dbReference type="NCBI Taxonomy" id="502025"/>
    <lineage>
        <taxon>Bacteria</taxon>
        <taxon>Pseudomonadati</taxon>
        <taxon>Myxococcota</taxon>
        <taxon>Polyangia</taxon>
        <taxon>Haliangiales</taxon>
        <taxon>Kofleriaceae</taxon>
        <taxon>Haliangium</taxon>
    </lineage>
</organism>
<dbReference type="OrthoDB" id="5419903at2"/>
<dbReference type="STRING" id="502025.Hoch_5959"/>
<dbReference type="InterPro" id="IPR012337">
    <property type="entry name" value="RNaseH-like_sf"/>
</dbReference>
<sequence>MVDDDSYPATLRLQWSRRTDWGDWARHSEGCYVLRTNVRDWTPEELWKTYIQLTEAEAAFRIHKTELSLRPIWHQRADRVQAHILVCFLAYVMWKPLEQWQSRAGLGNSPRTLLDELGSIRSADLVLPLATTPAREMLLRSVVRPDRSQAALLDRLGLRLPTRLQLPSTQI</sequence>
<gene>
    <name evidence="1" type="ordered locus">Hoch_5959</name>
</gene>
<dbReference type="Proteomes" id="UP000001880">
    <property type="component" value="Chromosome"/>
</dbReference>
<evidence type="ECO:0008006" key="3">
    <source>
        <dbReference type="Google" id="ProtNLM"/>
    </source>
</evidence>
<dbReference type="SUPFAM" id="SSF53098">
    <property type="entry name" value="Ribonuclease H-like"/>
    <property type="match status" value="1"/>
</dbReference>
<evidence type="ECO:0000313" key="1">
    <source>
        <dbReference type="EMBL" id="ACY18434.1"/>
    </source>
</evidence>
<reference evidence="1 2" key="1">
    <citation type="journal article" date="2010" name="Stand. Genomic Sci.">
        <title>Complete genome sequence of Haliangium ochraceum type strain (SMP-2).</title>
        <authorList>
            <consortium name="US DOE Joint Genome Institute (JGI-PGF)"/>
            <person name="Ivanova N."/>
            <person name="Daum C."/>
            <person name="Lang E."/>
            <person name="Abt B."/>
            <person name="Kopitz M."/>
            <person name="Saunders E."/>
            <person name="Lapidus A."/>
            <person name="Lucas S."/>
            <person name="Glavina Del Rio T."/>
            <person name="Nolan M."/>
            <person name="Tice H."/>
            <person name="Copeland A."/>
            <person name="Cheng J.F."/>
            <person name="Chen F."/>
            <person name="Bruce D."/>
            <person name="Goodwin L."/>
            <person name="Pitluck S."/>
            <person name="Mavromatis K."/>
            <person name="Pati A."/>
            <person name="Mikhailova N."/>
            <person name="Chen A."/>
            <person name="Palaniappan K."/>
            <person name="Land M."/>
            <person name="Hauser L."/>
            <person name="Chang Y.J."/>
            <person name="Jeffries C.D."/>
            <person name="Detter J.C."/>
            <person name="Brettin T."/>
            <person name="Rohde M."/>
            <person name="Goker M."/>
            <person name="Bristow J."/>
            <person name="Markowitz V."/>
            <person name="Eisen J.A."/>
            <person name="Hugenholtz P."/>
            <person name="Kyrpides N.C."/>
            <person name="Klenk H.P."/>
        </authorList>
    </citation>
    <scope>NUCLEOTIDE SEQUENCE [LARGE SCALE GENOMIC DNA]</scope>
    <source>
        <strain evidence="2">DSM 14365 / CIP 107738 / JCM 11303 / AJ 13395 / SMP-2</strain>
    </source>
</reference>
<proteinExistence type="predicted"/>
<dbReference type="HOGENOM" id="CLU_1592854_0_0_7"/>
<dbReference type="AlphaFoldDB" id="D0LJS7"/>
<evidence type="ECO:0000313" key="2">
    <source>
        <dbReference type="Proteomes" id="UP000001880"/>
    </source>
</evidence>
<dbReference type="eggNOG" id="COG5421">
    <property type="taxonomic scope" value="Bacteria"/>
</dbReference>
<name>D0LJS7_HALO1</name>
<dbReference type="EMBL" id="CP001804">
    <property type="protein sequence ID" value="ACY18434.1"/>
    <property type="molecule type" value="Genomic_DNA"/>
</dbReference>
<dbReference type="KEGG" id="hoh:Hoch_5959"/>
<accession>D0LJS7</accession>
<protein>
    <recommendedName>
        <fullName evidence="3">Transposase IS4-like domain-containing protein</fullName>
    </recommendedName>
</protein>
<keyword evidence="2" id="KW-1185">Reference proteome</keyword>
<dbReference type="RefSeq" id="WP_012831026.1">
    <property type="nucleotide sequence ID" value="NC_013440.1"/>
</dbReference>